<dbReference type="SUPFAM" id="SSF82693">
    <property type="entry name" value="Multidrug efflux transporter AcrB pore domain, PN1, PN2, PC1 and PC2 subdomains"/>
    <property type="match status" value="2"/>
</dbReference>
<dbReference type="Gene3D" id="3.30.70.1430">
    <property type="entry name" value="Multidrug efflux transporter AcrB pore domain"/>
    <property type="match status" value="2"/>
</dbReference>
<dbReference type="RefSeq" id="WP_092014746.1">
    <property type="nucleotide sequence ID" value="NZ_FOXH01000003.1"/>
</dbReference>
<dbReference type="Gene3D" id="3.30.70.1440">
    <property type="entry name" value="Multidrug efflux transporter AcrB pore domain"/>
    <property type="match status" value="1"/>
</dbReference>
<feature type="transmembrane region" description="Helical" evidence="1">
    <location>
        <begin position="852"/>
        <end position="871"/>
    </location>
</feature>
<accession>A0A1I5QX79</accession>
<dbReference type="PANTHER" id="PTHR32063">
    <property type="match status" value="1"/>
</dbReference>
<evidence type="ECO:0000313" key="2">
    <source>
        <dbReference type="EMBL" id="SFP50416.1"/>
    </source>
</evidence>
<evidence type="ECO:0000256" key="1">
    <source>
        <dbReference type="SAM" id="Phobius"/>
    </source>
</evidence>
<dbReference type="AlphaFoldDB" id="A0A1I5QX79"/>
<feature type="transmembrane region" description="Helical" evidence="1">
    <location>
        <begin position="953"/>
        <end position="974"/>
    </location>
</feature>
<dbReference type="GO" id="GO:0005886">
    <property type="term" value="C:plasma membrane"/>
    <property type="evidence" value="ECO:0007669"/>
    <property type="project" value="TreeGrafter"/>
</dbReference>
<dbReference type="OrthoDB" id="9798415at2"/>
<feature type="transmembrane region" description="Helical" evidence="1">
    <location>
        <begin position="439"/>
        <end position="469"/>
    </location>
</feature>
<dbReference type="Gene3D" id="3.30.2090.10">
    <property type="entry name" value="Multidrug efflux transporter AcrB TolC docking domain, DN and DC subdomains"/>
    <property type="match status" value="2"/>
</dbReference>
<protein>
    <submittedName>
        <fullName evidence="2">Multidrug efflux pump subunit AcrB</fullName>
    </submittedName>
</protein>
<dbReference type="InterPro" id="IPR001036">
    <property type="entry name" value="Acrflvin-R"/>
</dbReference>
<dbReference type="InterPro" id="IPR027463">
    <property type="entry name" value="AcrB_DN_DC_subdom"/>
</dbReference>
<dbReference type="SUPFAM" id="SSF82866">
    <property type="entry name" value="Multidrug efflux transporter AcrB transmembrane domain"/>
    <property type="match status" value="2"/>
</dbReference>
<reference evidence="2 3" key="1">
    <citation type="submission" date="2016-10" db="EMBL/GenBank/DDBJ databases">
        <authorList>
            <person name="de Groot N.N."/>
        </authorList>
    </citation>
    <scope>NUCLEOTIDE SEQUENCE [LARGE SCALE GENOMIC DNA]</scope>
    <source>
        <strain evidence="3">E92,LMG 26720,CCM 7988</strain>
    </source>
</reference>
<gene>
    <name evidence="2" type="ORF">SAMN04515674_103394</name>
</gene>
<name>A0A1I5QX79_9BACT</name>
<keyword evidence="1" id="KW-0812">Transmembrane</keyword>
<feature type="transmembrane region" description="Helical" evidence="1">
    <location>
        <begin position="475"/>
        <end position="497"/>
    </location>
</feature>
<dbReference type="Pfam" id="PF00873">
    <property type="entry name" value="ACR_tran"/>
    <property type="match status" value="1"/>
</dbReference>
<dbReference type="Proteomes" id="UP000199306">
    <property type="component" value="Unassembled WGS sequence"/>
</dbReference>
<feature type="transmembrane region" description="Helical" evidence="1">
    <location>
        <begin position="533"/>
        <end position="551"/>
    </location>
</feature>
<keyword evidence="1" id="KW-1133">Transmembrane helix</keyword>
<sequence>MIRFLIFRPIAVLVTTLSLVILGLITFQQIPVSLLPDISVPEISVQINYPSASAQELNQTITKRVLNQLQQVNHLDDIQAESRDGSVILKLSFDYGSNINLAYVETNEKIDAIISSLPRDMERPLVIKAGATDIPVFNLNVWQNNLSYPLQKNELKTKEDFLLLSDFCENVLRRRIEQLNEVALVDITGLSKSEVVITPDQAKFQSLGIDEQYLKNVLQENNIDLGNFAVKDGQYQYNIRFSSVLKTTQDIENIYFRKGEKVFQLKEIASVKIREQKLNGFYTYNGNRAVCLSIIKQSDSQLLKLQEELSREINQYKKDYPQLSFAISQDQTELLNLSINNLIGNILFGGLCTFIMIFFFMNDFKTPIIVGMVIPVSLAITFLCFYLFHISINIVSLAGLVLGIGEIIDSAIIVIESIEQYREENNDLETSCINGTQEVIIPLFTSILTNSAVFLPLIFMSGIAGALFIDQALAVSISLGISLLCSYTFVPILYRVFYFKQYEFKPYTTFLGKKTEQLYDCFFDIVFNYKKSFFIFFIIIGILAIPLFLTIKKQGMPVVSHNELETKIDWNEPITVEENEKRLKELRKVIQTKIISQSNFIGQQQFILNRDLQQNFNECLLICKVKSNTDFEYLKNEIITFLQSKYPTASSKIRAGKNVFEQLFNTNETPLRAKISSDIEADIPDIKSINSLHNLFLKNQLVTPPPALQNRVYIKIDPEKLLIYDVTYETVYQKLKTIFNENTIGNLKSEQKYIPILISDDQKKTFENIQNSIVNTKQGNFISLSQLILLTTKQDYKSYFQSKDGSFIPFEFDSEKVEEDQRKIKEIVNNTNDLNVHFSGVFFKNQALIRELLYILLVAIGLLYFILSAQFESLTQPFIVMLTIIFGLTGAEFLLWLGGNSINIMSVIGMIVLIGILDNDSILKIDTMNRSINSMGLLDAIKMSGKKRLKSQIMTFLTTILGLLPILFSGGLGSELQQPLALAVIGGMFLGLLISLSFIPLIYWLSNYYSLQK</sequence>
<feature type="transmembrane region" description="Helical" evidence="1">
    <location>
        <begin position="342"/>
        <end position="361"/>
    </location>
</feature>
<feature type="transmembrane region" description="Helical" evidence="1">
    <location>
        <begin position="368"/>
        <end position="388"/>
    </location>
</feature>
<proteinExistence type="predicted"/>
<dbReference type="SUPFAM" id="SSF82714">
    <property type="entry name" value="Multidrug efflux transporter AcrB TolC docking domain, DN and DC subdomains"/>
    <property type="match status" value="2"/>
</dbReference>
<keyword evidence="1" id="KW-0472">Membrane</keyword>
<dbReference type="EMBL" id="FOXH01000003">
    <property type="protein sequence ID" value="SFP50416.1"/>
    <property type="molecule type" value="Genomic_DNA"/>
</dbReference>
<organism evidence="2 3">
    <name type="scientific">Pseudarcicella hirudinis</name>
    <dbReference type="NCBI Taxonomy" id="1079859"/>
    <lineage>
        <taxon>Bacteria</taxon>
        <taxon>Pseudomonadati</taxon>
        <taxon>Bacteroidota</taxon>
        <taxon>Cytophagia</taxon>
        <taxon>Cytophagales</taxon>
        <taxon>Flectobacillaceae</taxon>
        <taxon>Pseudarcicella</taxon>
    </lineage>
</organism>
<dbReference type="STRING" id="1079859.SAMN04515674_103394"/>
<dbReference type="Gene3D" id="3.30.70.1320">
    <property type="entry name" value="Multidrug efflux transporter AcrB pore domain like"/>
    <property type="match status" value="1"/>
</dbReference>
<evidence type="ECO:0000313" key="3">
    <source>
        <dbReference type="Proteomes" id="UP000199306"/>
    </source>
</evidence>
<feature type="transmembrane region" description="Helical" evidence="1">
    <location>
        <begin position="904"/>
        <end position="923"/>
    </location>
</feature>
<dbReference type="Gene3D" id="1.20.1640.10">
    <property type="entry name" value="Multidrug efflux transporter AcrB transmembrane domain"/>
    <property type="match status" value="2"/>
</dbReference>
<dbReference type="PRINTS" id="PR00702">
    <property type="entry name" value="ACRIFLAVINRP"/>
</dbReference>
<dbReference type="GO" id="GO:0042910">
    <property type="term" value="F:xenobiotic transmembrane transporter activity"/>
    <property type="evidence" value="ECO:0007669"/>
    <property type="project" value="TreeGrafter"/>
</dbReference>
<dbReference type="PANTHER" id="PTHR32063:SF0">
    <property type="entry name" value="SWARMING MOTILITY PROTEIN SWRC"/>
    <property type="match status" value="1"/>
</dbReference>
<feature type="transmembrane region" description="Helical" evidence="1">
    <location>
        <begin position="980"/>
        <end position="1005"/>
    </location>
</feature>
<keyword evidence="3" id="KW-1185">Reference proteome</keyword>